<evidence type="ECO:0000256" key="1">
    <source>
        <dbReference type="SAM" id="MobiDB-lite"/>
    </source>
</evidence>
<accession>A0A1L7WSK1</accession>
<feature type="transmembrane region" description="Helical" evidence="2">
    <location>
        <begin position="12"/>
        <end position="30"/>
    </location>
</feature>
<gene>
    <name evidence="3" type="ORF">PAC_05633</name>
</gene>
<dbReference type="Proteomes" id="UP000184330">
    <property type="component" value="Unassembled WGS sequence"/>
</dbReference>
<feature type="region of interest" description="Disordered" evidence="1">
    <location>
        <begin position="107"/>
        <end position="160"/>
    </location>
</feature>
<evidence type="ECO:0000313" key="4">
    <source>
        <dbReference type="Proteomes" id="UP000184330"/>
    </source>
</evidence>
<protein>
    <submittedName>
        <fullName evidence="3">Uncharacterized protein</fullName>
    </submittedName>
</protein>
<proteinExistence type="predicted"/>
<feature type="compositionally biased region" description="Gly residues" evidence="1">
    <location>
        <begin position="141"/>
        <end position="150"/>
    </location>
</feature>
<dbReference type="AlphaFoldDB" id="A0A1L7WSK1"/>
<dbReference type="STRING" id="576137.A0A1L7WSK1"/>
<keyword evidence="2" id="KW-0472">Membrane</keyword>
<evidence type="ECO:0000313" key="3">
    <source>
        <dbReference type="EMBL" id="CZR55745.1"/>
    </source>
</evidence>
<dbReference type="EMBL" id="FJOG01000007">
    <property type="protein sequence ID" value="CZR55745.1"/>
    <property type="molecule type" value="Genomic_DNA"/>
</dbReference>
<keyword evidence="2" id="KW-1133">Transmembrane helix</keyword>
<keyword evidence="2" id="KW-0812">Transmembrane</keyword>
<keyword evidence="4" id="KW-1185">Reference proteome</keyword>
<feature type="compositionally biased region" description="Low complexity" evidence="1">
    <location>
        <begin position="128"/>
        <end position="140"/>
    </location>
</feature>
<reference evidence="3 4" key="1">
    <citation type="submission" date="2016-03" db="EMBL/GenBank/DDBJ databases">
        <authorList>
            <person name="Ploux O."/>
        </authorList>
    </citation>
    <scope>NUCLEOTIDE SEQUENCE [LARGE SCALE GENOMIC DNA]</scope>
    <source>
        <strain evidence="3 4">UAMH 11012</strain>
    </source>
</reference>
<sequence length="861" mass="95065">MSSWVGDYQRIPIYTVVYFLILIFAAAHLTSEAARTKLGSPVHGSNGANATEPIPREPAGALLAELLESQNRPEGFVVKTRGQIPENRVPQFTEILPHRGVVLQAVDGDGESGRRGGDGQSGRHGRPGNDATRAQDATTGADGGNGGNAGSGTNVAKGGKGGTIRIYVDEDKTHLLLAASWDVQGGKGGVSGEHGKLGAGGRGGNGGQDSTWQEQTGYQYRCTEQCVGRMTAPAVDVKTLSKRSDFGIDFEKFSAVPEQTYRSRYQLELVDFDVEGRMPSLIKETELEILPSGYLHPVAGIEGRALVPSILAGRAYKETVNIALKASIPSNLWGKRVSSRRAEVKITIPSETGSLLASTGTWAPEVIQKAGRIGAESSIDLVRSSMISHQAKDHAYANIRIEFYISNPGPNSINRRHPRPDQRLTQTFDLRFQVAATHIHDEDACVLVVTNATTSSDRFEAIGDFDAEEDQGGPENILDDYCGKMIIFLGNKFEHFDIKEQTILNLCDSRTIANKSFACSSCVLFGAAADKDERDTWLRNAVFLVSHKVSDVVNKVTESSTFDNKASFTASICELKSSGTSVSRAYQLESKLRWYYGGAKMSVCPVFPRADGSRVHSGFVAIWHGLPPNRDIFATEYKDVQKQRGQAPKLHPFDSFNIVCALPCLLRIRLLYSLSQDSNDDENDSNKDKVFASILEHGSQEHSTHAKDPCDQSEVRLHFSCLDTILQQVESCEEIPPRALEVLGVALATTNPQKKRHIARDFTIPFGKRRAQLKLYLVKRVETLLRNKNYSTEELKQFRIFVREKHSRFSSRKRNIAKAIEQRNGKFTKLTSHEYQKGRQTTRSLVPRTELCTVAEWDARY</sequence>
<dbReference type="OrthoDB" id="5319158at2759"/>
<feature type="compositionally biased region" description="Gly residues" evidence="1">
    <location>
        <begin position="187"/>
        <end position="207"/>
    </location>
</feature>
<feature type="region of interest" description="Disordered" evidence="1">
    <location>
        <begin position="187"/>
        <end position="210"/>
    </location>
</feature>
<name>A0A1L7WSK1_9HELO</name>
<evidence type="ECO:0000256" key="2">
    <source>
        <dbReference type="SAM" id="Phobius"/>
    </source>
</evidence>
<organism evidence="3 4">
    <name type="scientific">Phialocephala subalpina</name>
    <dbReference type="NCBI Taxonomy" id="576137"/>
    <lineage>
        <taxon>Eukaryota</taxon>
        <taxon>Fungi</taxon>
        <taxon>Dikarya</taxon>
        <taxon>Ascomycota</taxon>
        <taxon>Pezizomycotina</taxon>
        <taxon>Leotiomycetes</taxon>
        <taxon>Helotiales</taxon>
        <taxon>Mollisiaceae</taxon>
        <taxon>Phialocephala</taxon>
        <taxon>Phialocephala fortinii species complex</taxon>
    </lineage>
</organism>